<dbReference type="SUPFAM" id="SSF57903">
    <property type="entry name" value="FYVE/PHD zinc finger"/>
    <property type="match status" value="1"/>
</dbReference>
<dbReference type="AlphaFoldDB" id="A0A3A2ZCQ2"/>
<sequence length="338" mass="38342">MSSQPGRTSMSEDKESGSNLMKRMKSALKKGSNRSSISSESGKVAAAPATTTTSTAVQKPQRRSAATAPRVPALITNWSAVQQDRARALFAKYGLTLEPNEWQSPARNTVQRIDRPVRMRVRRSCHRCQTAFGPTRVCVNCQHARCKDCPRHPDSKSKRKDENIITARVSSAKAKEVLAKQNPNNPPKEPRLTLPSRTGGQDLVYRKPRQRVRRFCHRCQTKFPSHVKECVKCQHIRCTKCPRDPPNLKKYPNGYPGDVEPPFERQERVYRKPVRRVRYNCHVCKSNYGSSRNACPKCGQEKCDQTVRDPPKKTEKQFDPEVVKSVQEKLAHLRAGNN</sequence>
<accession>A0A3A2ZCQ2</accession>
<organism evidence="2 3">
    <name type="scientific">Aspergillus sclerotialis</name>
    <dbReference type="NCBI Taxonomy" id="2070753"/>
    <lineage>
        <taxon>Eukaryota</taxon>
        <taxon>Fungi</taxon>
        <taxon>Dikarya</taxon>
        <taxon>Ascomycota</taxon>
        <taxon>Pezizomycotina</taxon>
        <taxon>Eurotiomycetes</taxon>
        <taxon>Eurotiomycetidae</taxon>
        <taxon>Eurotiales</taxon>
        <taxon>Aspergillaceae</taxon>
        <taxon>Aspergillus</taxon>
        <taxon>Aspergillus subgen. Polypaecilum</taxon>
    </lineage>
</organism>
<evidence type="ECO:0000313" key="3">
    <source>
        <dbReference type="Proteomes" id="UP000266188"/>
    </source>
</evidence>
<name>A0A3A2ZCQ2_9EURO</name>
<dbReference type="EMBL" id="MVGC01000311">
    <property type="protein sequence ID" value="RJE20400.1"/>
    <property type="molecule type" value="Genomic_DNA"/>
</dbReference>
<keyword evidence="3" id="KW-1185">Reference proteome</keyword>
<evidence type="ECO:0000256" key="1">
    <source>
        <dbReference type="SAM" id="MobiDB-lite"/>
    </source>
</evidence>
<dbReference type="OrthoDB" id="5370011at2759"/>
<comment type="caution">
    <text evidence="2">The sequence shown here is derived from an EMBL/GenBank/DDBJ whole genome shotgun (WGS) entry which is preliminary data.</text>
</comment>
<gene>
    <name evidence="2" type="ORF">PHISCL_07271</name>
</gene>
<evidence type="ECO:0000313" key="2">
    <source>
        <dbReference type="EMBL" id="RJE20400.1"/>
    </source>
</evidence>
<feature type="compositionally biased region" description="Basic residues" evidence="1">
    <location>
        <begin position="22"/>
        <end position="32"/>
    </location>
</feature>
<dbReference type="InterPro" id="IPR011011">
    <property type="entry name" value="Znf_FYVE_PHD"/>
</dbReference>
<proteinExistence type="predicted"/>
<feature type="compositionally biased region" description="Low complexity" evidence="1">
    <location>
        <begin position="33"/>
        <end position="56"/>
    </location>
</feature>
<protein>
    <submittedName>
        <fullName evidence="2">Uncharacterized protein</fullName>
    </submittedName>
</protein>
<dbReference type="Proteomes" id="UP000266188">
    <property type="component" value="Unassembled WGS sequence"/>
</dbReference>
<feature type="compositionally biased region" description="Basic and acidic residues" evidence="1">
    <location>
        <begin position="149"/>
        <end position="163"/>
    </location>
</feature>
<feature type="region of interest" description="Disordered" evidence="1">
    <location>
        <begin position="149"/>
        <end position="201"/>
    </location>
</feature>
<feature type="region of interest" description="Disordered" evidence="1">
    <location>
        <begin position="1"/>
        <end position="68"/>
    </location>
</feature>
<reference evidence="3" key="1">
    <citation type="submission" date="2017-02" db="EMBL/GenBank/DDBJ databases">
        <authorList>
            <person name="Tafer H."/>
            <person name="Lopandic K."/>
        </authorList>
    </citation>
    <scope>NUCLEOTIDE SEQUENCE [LARGE SCALE GENOMIC DNA]</scope>
    <source>
        <strain evidence="3">CBS 366.77</strain>
    </source>
</reference>
<dbReference type="STRING" id="2070753.A0A3A2ZCQ2"/>